<keyword evidence="3" id="KW-1185">Reference proteome</keyword>
<reference evidence="2 3" key="1">
    <citation type="journal article" date="2016" name="Mol. Biol. Evol.">
        <title>Comparative Genomics of Early-Diverging Mushroom-Forming Fungi Provides Insights into the Origins of Lignocellulose Decay Capabilities.</title>
        <authorList>
            <person name="Nagy L.G."/>
            <person name="Riley R."/>
            <person name="Tritt A."/>
            <person name="Adam C."/>
            <person name="Daum C."/>
            <person name="Floudas D."/>
            <person name="Sun H."/>
            <person name="Yadav J.S."/>
            <person name="Pangilinan J."/>
            <person name="Larsson K.H."/>
            <person name="Matsuura K."/>
            <person name="Barry K."/>
            <person name="Labutti K."/>
            <person name="Kuo R."/>
            <person name="Ohm R.A."/>
            <person name="Bhattacharya S.S."/>
            <person name="Shirouzu T."/>
            <person name="Yoshinaga Y."/>
            <person name="Martin F.M."/>
            <person name="Grigoriev I.V."/>
            <person name="Hibbett D.S."/>
        </authorList>
    </citation>
    <scope>NUCLEOTIDE SEQUENCE [LARGE SCALE GENOMIC DNA]</scope>
    <source>
        <strain evidence="2 3">HHB14362 ss-1</strain>
    </source>
</reference>
<protein>
    <recommendedName>
        <fullName evidence="1">DNA helicase Pif1-like 2B domain-containing protein</fullName>
    </recommendedName>
</protein>
<proteinExistence type="predicted"/>
<feature type="non-terminal residue" evidence="2">
    <location>
        <position position="1"/>
    </location>
</feature>
<dbReference type="AlphaFoldDB" id="A0A165QA21"/>
<feature type="domain" description="DNA helicase Pif1-like 2B" evidence="1">
    <location>
        <begin position="2"/>
        <end position="28"/>
    </location>
</feature>
<dbReference type="InParanoid" id="A0A165QA21"/>
<dbReference type="Pfam" id="PF21530">
    <property type="entry name" value="Pif1_2B_dom"/>
    <property type="match status" value="1"/>
</dbReference>
<accession>A0A165QA21</accession>
<name>A0A165QA21_9AGAM</name>
<evidence type="ECO:0000313" key="3">
    <source>
        <dbReference type="Proteomes" id="UP000076761"/>
    </source>
</evidence>
<gene>
    <name evidence="2" type="ORF">NEOLEDRAFT_1072193</name>
</gene>
<evidence type="ECO:0000313" key="2">
    <source>
        <dbReference type="EMBL" id="KZT22127.1"/>
    </source>
</evidence>
<dbReference type="STRING" id="1314782.A0A165QA21"/>
<dbReference type="OrthoDB" id="432234at2759"/>
<dbReference type="Proteomes" id="UP000076761">
    <property type="component" value="Unassembled WGS sequence"/>
</dbReference>
<dbReference type="EMBL" id="KV425599">
    <property type="protein sequence ID" value="KZT22127.1"/>
    <property type="molecule type" value="Genomic_DNA"/>
</dbReference>
<sequence>QVGAQVMLIKNLVQGHLVNGSLGQVVDFVTSQEAMEKRMEIAQTEPEDNLNKRNKIPAKVMDLGTDRVWPVVKFTSGKTMLCVPAEFTVNNSIGGVEARRDQVCACACRCEMMA</sequence>
<dbReference type="InterPro" id="IPR049163">
    <property type="entry name" value="Pif1-like_2B_dom"/>
</dbReference>
<organism evidence="2 3">
    <name type="scientific">Neolentinus lepideus HHB14362 ss-1</name>
    <dbReference type="NCBI Taxonomy" id="1314782"/>
    <lineage>
        <taxon>Eukaryota</taxon>
        <taxon>Fungi</taxon>
        <taxon>Dikarya</taxon>
        <taxon>Basidiomycota</taxon>
        <taxon>Agaricomycotina</taxon>
        <taxon>Agaricomycetes</taxon>
        <taxon>Gloeophyllales</taxon>
        <taxon>Gloeophyllaceae</taxon>
        <taxon>Neolentinus</taxon>
    </lineage>
</organism>
<evidence type="ECO:0000259" key="1">
    <source>
        <dbReference type="Pfam" id="PF21530"/>
    </source>
</evidence>